<dbReference type="RefSeq" id="WP_164361782.1">
    <property type="nucleotide sequence ID" value="NZ_CP066776.1"/>
</dbReference>
<protein>
    <submittedName>
        <fullName evidence="1">Uncharacterized protein</fullName>
    </submittedName>
</protein>
<dbReference type="KEGG" id="soa:G3M56_007845"/>
<reference evidence="1 2" key="1">
    <citation type="submission" date="2020-12" db="EMBL/GenBank/DDBJ databases">
        <title>Sulforoseuscoccus oceanibium gen. nov., sp. nov., a representative of the phylum Verrucomicrobia with special cytoplasmic membrane, and proposal of Sulforoseuscoccusaceae fam. nov.</title>
        <authorList>
            <person name="Xi F."/>
        </authorList>
    </citation>
    <scope>NUCLEOTIDE SEQUENCE [LARGE SCALE GENOMIC DNA]</scope>
    <source>
        <strain evidence="1 2">T37</strain>
    </source>
</reference>
<gene>
    <name evidence="1" type="ORF">G3M56_007845</name>
</gene>
<proteinExistence type="predicted"/>
<dbReference type="AlphaFoldDB" id="A0A6B3L6W9"/>
<keyword evidence="2" id="KW-1185">Reference proteome</keyword>
<name>A0A6B3L6W9_9BACT</name>
<dbReference type="Proteomes" id="UP000475117">
    <property type="component" value="Chromosome"/>
</dbReference>
<organism evidence="1 2">
    <name type="scientific">Sulfuriroseicoccus oceanibius</name>
    <dbReference type="NCBI Taxonomy" id="2707525"/>
    <lineage>
        <taxon>Bacteria</taxon>
        <taxon>Pseudomonadati</taxon>
        <taxon>Verrucomicrobiota</taxon>
        <taxon>Verrucomicrobiia</taxon>
        <taxon>Verrucomicrobiales</taxon>
        <taxon>Verrucomicrobiaceae</taxon>
        <taxon>Sulfuriroseicoccus</taxon>
    </lineage>
</organism>
<evidence type="ECO:0000313" key="2">
    <source>
        <dbReference type="Proteomes" id="UP000475117"/>
    </source>
</evidence>
<dbReference type="EMBL" id="CP066776">
    <property type="protein sequence ID" value="QQL43808.1"/>
    <property type="molecule type" value="Genomic_DNA"/>
</dbReference>
<evidence type="ECO:0000313" key="1">
    <source>
        <dbReference type="EMBL" id="QQL43808.1"/>
    </source>
</evidence>
<accession>A0A6B3L6W9</accession>
<sequence>MASITAMSSLRDQLKEILPKILPRESTNAIKGTELIRLVKFQLKQEYSDATLRYHFSILTADPSAPIAKVAQGQGYFLRPNTQQSLESVPSLIGLRQASLNEQLRAPEEIDRDIIHLAKFRAIVDRWLQSNQRYPFFFDHAYATDAPACNSWLYPEIVAADWMVASATDEGIKLDPRLIARHRMLGAPMFSLTGMKLRLDVALDSFREDLFQSLSQSDWTNAADFLVASPIDDASLSDDLAALGQAHGVGVVSFGLTPTTLDELPSPERISSMQPLEFDAVTARMRINRLSMPVARPSINWSRVSRGDYASPDIDELFSWLEHCISAEIPISSQDFLNKNRESAME</sequence>